<keyword evidence="2" id="KW-1185">Reference proteome</keyword>
<comment type="caution">
    <text evidence="1">The sequence shown here is derived from an EMBL/GenBank/DDBJ whole genome shotgun (WGS) entry which is preliminary data.</text>
</comment>
<accession>A0ABQ8IXG0</accession>
<dbReference type="Proteomes" id="UP000887458">
    <property type="component" value="Unassembled WGS sequence"/>
</dbReference>
<evidence type="ECO:0000313" key="2">
    <source>
        <dbReference type="Proteomes" id="UP000887458"/>
    </source>
</evidence>
<evidence type="ECO:0000313" key="1">
    <source>
        <dbReference type="EMBL" id="KAH9414997.1"/>
    </source>
</evidence>
<reference evidence="1 2" key="2">
    <citation type="journal article" date="2022" name="Mol. Biol. Evol.">
        <title>Comparative Genomics Reveals Insights into the Divergent Evolution of Astigmatic Mites and Household Pest Adaptations.</title>
        <authorList>
            <person name="Xiong Q."/>
            <person name="Wan A.T."/>
            <person name="Liu X."/>
            <person name="Fung C.S."/>
            <person name="Xiao X."/>
            <person name="Malainual N."/>
            <person name="Hou J."/>
            <person name="Wang L."/>
            <person name="Wang M."/>
            <person name="Yang K.Y."/>
            <person name="Cui Y."/>
            <person name="Leung E.L."/>
            <person name="Nong W."/>
            <person name="Shin S.K."/>
            <person name="Au S.W."/>
            <person name="Jeong K.Y."/>
            <person name="Chew F.T."/>
            <person name="Hui J.H."/>
            <person name="Leung T.F."/>
            <person name="Tungtrongchitr A."/>
            <person name="Zhong N."/>
            <person name="Liu Z."/>
            <person name="Tsui S.K."/>
        </authorList>
    </citation>
    <scope>NUCLEOTIDE SEQUENCE [LARGE SCALE GENOMIC DNA]</scope>
    <source>
        <strain evidence="1">Derp</strain>
    </source>
</reference>
<protein>
    <submittedName>
        <fullName evidence="1">Uncharacterized protein</fullName>
    </submittedName>
</protein>
<sequence length="226" mass="25905">MNAIIERVGDSHCIHECRNCPISTNSKQIFFNRIALRMNNVRLNLISFCTYFVGLGVNQFYQEILHDLYLHHKQLLQVHHVYLEFYFWENILVRKRSLTNSNTQNGSDFPFISADAKFSALCTHLISSVYNNHDPNQFHHLLSIQSIQLNHIAVILYKFPLVKLTQFCAFVSNVVVVVSSVSDKQFLTFISVIVVDDISSLLLPLPLPLIPTPLSLDCSILLFIDV</sequence>
<reference evidence="1 2" key="1">
    <citation type="journal article" date="2018" name="J. Allergy Clin. Immunol.">
        <title>High-quality assembly of Dermatophagoides pteronyssinus genome and transcriptome reveals a wide range of novel allergens.</title>
        <authorList>
            <person name="Liu X.Y."/>
            <person name="Yang K.Y."/>
            <person name="Wang M.Q."/>
            <person name="Kwok J.S."/>
            <person name="Zeng X."/>
            <person name="Yang Z."/>
            <person name="Xiao X.J."/>
            <person name="Lau C.P."/>
            <person name="Li Y."/>
            <person name="Huang Z.M."/>
            <person name="Ba J.G."/>
            <person name="Yim A.K."/>
            <person name="Ouyang C.Y."/>
            <person name="Ngai S.M."/>
            <person name="Chan T.F."/>
            <person name="Leung E.L."/>
            <person name="Liu L."/>
            <person name="Liu Z.G."/>
            <person name="Tsui S.K."/>
        </authorList>
    </citation>
    <scope>NUCLEOTIDE SEQUENCE [LARGE SCALE GENOMIC DNA]</scope>
    <source>
        <strain evidence="1">Derp</strain>
    </source>
</reference>
<name>A0ABQ8IXG0_DERPT</name>
<proteinExistence type="predicted"/>
<dbReference type="EMBL" id="NJHN03000101">
    <property type="protein sequence ID" value="KAH9414997.1"/>
    <property type="molecule type" value="Genomic_DNA"/>
</dbReference>
<gene>
    <name evidence="1" type="ORF">DERP_014290</name>
</gene>
<organism evidence="1 2">
    <name type="scientific">Dermatophagoides pteronyssinus</name>
    <name type="common">European house dust mite</name>
    <dbReference type="NCBI Taxonomy" id="6956"/>
    <lineage>
        <taxon>Eukaryota</taxon>
        <taxon>Metazoa</taxon>
        <taxon>Ecdysozoa</taxon>
        <taxon>Arthropoda</taxon>
        <taxon>Chelicerata</taxon>
        <taxon>Arachnida</taxon>
        <taxon>Acari</taxon>
        <taxon>Acariformes</taxon>
        <taxon>Sarcoptiformes</taxon>
        <taxon>Astigmata</taxon>
        <taxon>Psoroptidia</taxon>
        <taxon>Analgoidea</taxon>
        <taxon>Pyroglyphidae</taxon>
        <taxon>Dermatophagoidinae</taxon>
        <taxon>Dermatophagoides</taxon>
    </lineage>
</organism>